<name>A0A848ISZ1_9BACT</name>
<reference evidence="6 7" key="1">
    <citation type="submission" date="2020-04" db="EMBL/GenBank/DDBJ databases">
        <title>Flammeovirgaceae bacterium KN852 isolated from deep sea.</title>
        <authorList>
            <person name="Zhang D.-C."/>
        </authorList>
    </citation>
    <scope>NUCLEOTIDE SEQUENCE [LARGE SCALE GENOMIC DNA]</scope>
    <source>
        <strain evidence="6 7">KN852</strain>
    </source>
</reference>
<dbReference type="GO" id="GO:0003700">
    <property type="term" value="F:DNA-binding transcription factor activity"/>
    <property type="evidence" value="ECO:0007669"/>
    <property type="project" value="InterPro"/>
</dbReference>
<dbReference type="AlphaFoldDB" id="A0A848ISZ1"/>
<evidence type="ECO:0000259" key="5">
    <source>
        <dbReference type="PROSITE" id="PS01124"/>
    </source>
</evidence>
<proteinExistence type="predicted"/>
<dbReference type="InterPro" id="IPR018060">
    <property type="entry name" value="HTH_AraC"/>
</dbReference>
<evidence type="ECO:0000256" key="4">
    <source>
        <dbReference type="SAM" id="Phobius"/>
    </source>
</evidence>
<dbReference type="SUPFAM" id="SSF46689">
    <property type="entry name" value="Homeodomain-like"/>
    <property type="match status" value="1"/>
</dbReference>
<accession>A0A848ISZ1</accession>
<dbReference type="GO" id="GO:0043565">
    <property type="term" value="F:sequence-specific DNA binding"/>
    <property type="evidence" value="ECO:0007669"/>
    <property type="project" value="InterPro"/>
</dbReference>
<keyword evidence="4" id="KW-0812">Transmembrane</keyword>
<feature type="domain" description="HTH araC/xylS-type" evidence="5">
    <location>
        <begin position="233"/>
        <end position="337"/>
    </location>
</feature>
<dbReference type="PRINTS" id="PR00032">
    <property type="entry name" value="HTHARAC"/>
</dbReference>
<feature type="transmembrane region" description="Helical" evidence="4">
    <location>
        <begin position="153"/>
        <end position="172"/>
    </location>
</feature>
<dbReference type="PROSITE" id="PS01124">
    <property type="entry name" value="HTH_ARAC_FAMILY_2"/>
    <property type="match status" value="1"/>
</dbReference>
<dbReference type="EMBL" id="JABBNU010000002">
    <property type="protein sequence ID" value="NMM47447.1"/>
    <property type="molecule type" value="Genomic_DNA"/>
</dbReference>
<dbReference type="PANTHER" id="PTHR43280">
    <property type="entry name" value="ARAC-FAMILY TRANSCRIPTIONAL REGULATOR"/>
    <property type="match status" value="1"/>
</dbReference>
<dbReference type="PROSITE" id="PS00041">
    <property type="entry name" value="HTH_ARAC_FAMILY_1"/>
    <property type="match status" value="1"/>
</dbReference>
<evidence type="ECO:0000256" key="1">
    <source>
        <dbReference type="ARBA" id="ARBA00023015"/>
    </source>
</evidence>
<dbReference type="RefSeq" id="WP_169678070.1">
    <property type="nucleotide sequence ID" value="NZ_JABBNU010000002.1"/>
</dbReference>
<evidence type="ECO:0000313" key="6">
    <source>
        <dbReference type="EMBL" id="NMM47447.1"/>
    </source>
</evidence>
<sequence length="342" mass="39802">MIGFISIVCLIAGAQGIFLSLHFILKKSGEKIINLLVAILLLIYSVNLINTYCYLSGFGNIHHWLQPVANYLGWWAGPSIWLYITYQHHNMNWKKIFLVHYAPIIVIAFLGQTFPSLLFWLKWAFYIQFSCYVGLSIYYYYKNTVDRKFFDWIALFVYSIALIKIVNIIIGLAESTGIDEPSDVFRISIIVIAAIPIFIMAYREMNMNKTFEPHYEKYGNSRVDNEELESYSSKIKDLIEEDKLYLNPSFKISDLSDLTGLNPRKISQVINETQEKNFSAFINDYRLEEIKRRLINEKYSNLSILGIAQECGFRSSGRFNTLFKEKFGETPSQYRKSGLKFE</sequence>
<dbReference type="InterPro" id="IPR020449">
    <property type="entry name" value="Tscrpt_reg_AraC-type_HTH"/>
</dbReference>
<dbReference type="SMART" id="SM00342">
    <property type="entry name" value="HTH_ARAC"/>
    <property type="match status" value="1"/>
</dbReference>
<gene>
    <name evidence="6" type="ORF">HH304_03485</name>
</gene>
<dbReference type="Gene3D" id="1.10.10.60">
    <property type="entry name" value="Homeodomain-like"/>
    <property type="match status" value="2"/>
</dbReference>
<keyword evidence="4" id="KW-1133">Transmembrane helix</keyword>
<dbReference type="InterPro" id="IPR018062">
    <property type="entry name" value="HTH_AraC-typ_CS"/>
</dbReference>
<feature type="transmembrane region" description="Helical" evidence="4">
    <location>
        <begin position="6"/>
        <end position="25"/>
    </location>
</feature>
<comment type="caution">
    <text evidence="6">The sequence shown here is derived from an EMBL/GenBank/DDBJ whole genome shotgun (WGS) entry which is preliminary data.</text>
</comment>
<keyword evidence="4" id="KW-0472">Membrane</keyword>
<dbReference type="InterPro" id="IPR009057">
    <property type="entry name" value="Homeodomain-like_sf"/>
</dbReference>
<keyword evidence="2" id="KW-0238">DNA-binding</keyword>
<protein>
    <submittedName>
        <fullName evidence="6">AraC family transcriptional regulator</fullName>
    </submittedName>
</protein>
<evidence type="ECO:0000313" key="7">
    <source>
        <dbReference type="Proteomes" id="UP000559010"/>
    </source>
</evidence>
<evidence type="ECO:0000256" key="2">
    <source>
        <dbReference type="ARBA" id="ARBA00023125"/>
    </source>
</evidence>
<feature type="transmembrane region" description="Helical" evidence="4">
    <location>
        <begin position="96"/>
        <end position="117"/>
    </location>
</feature>
<feature type="transmembrane region" description="Helical" evidence="4">
    <location>
        <begin position="123"/>
        <end position="141"/>
    </location>
</feature>
<dbReference type="Proteomes" id="UP000559010">
    <property type="component" value="Unassembled WGS sequence"/>
</dbReference>
<feature type="transmembrane region" description="Helical" evidence="4">
    <location>
        <begin position="64"/>
        <end position="84"/>
    </location>
</feature>
<keyword evidence="3" id="KW-0804">Transcription</keyword>
<keyword evidence="1" id="KW-0805">Transcription regulation</keyword>
<dbReference type="Pfam" id="PF12833">
    <property type="entry name" value="HTH_18"/>
    <property type="match status" value="1"/>
</dbReference>
<evidence type="ECO:0000256" key="3">
    <source>
        <dbReference type="ARBA" id="ARBA00023163"/>
    </source>
</evidence>
<feature type="transmembrane region" description="Helical" evidence="4">
    <location>
        <begin position="32"/>
        <end position="52"/>
    </location>
</feature>
<feature type="transmembrane region" description="Helical" evidence="4">
    <location>
        <begin position="184"/>
        <end position="202"/>
    </location>
</feature>
<keyword evidence="7" id="KW-1185">Reference proteome</keyword>
<organism evidence="6 7">
    <name type="scientific">Marinigracilibium pacificum</name>
    <dbReference type="NCBI Taxonomy" id="2729599"/>
    <lineage>
        <taxon>Bacteria</taxon>
        <taxon>Pseudomonadati</taxon>
        <taxon>Bacteroidota</taxon>
        <taxon>Cytophagia</taxon>
        <taxon>Cytophagales</taxon>
        <taxon>Flammeovirgaceae</taxon>
        <taxon>Marinigracilibium</taxon>
    </lineage>
</organism>
<dbReference type="PANTHER" id="PTHR43280:SF29">
    <property type="entry name" value="ARAC-FAMILY TRANSCRIPTIONAL REGULATOR"/>
    <property type="match status" value="1"/>
</dbReference>